<evidence type="ECO:0000256" key="4">
    <source>
        <dbReference type="ARBA" id="ARBA00022989"/>
    </source>
</evidence>
<comment type="subcellular location">
    <subcellularLocation>
        <location evidence="6">Cell membrane</location>
        <topology evidence="6">Multi-pass membrane protein</topology>
    </subcellularLocation>
    <subcellularLocation>
        <location evidence="1">Membrane</location>
    </subcellularLocation>
</comment>
<protein>
    <recommendedName>
        <fullName evidence="6">SURF1-like protein</fullName>
    </recommendedName>
</protein>
<reference evidence="7 8" key="1">
    <citation type="journal article" date="2018" name="Int. J. Syst. Evol. Microbiol.">
        <title>Parvibium lacunae gen. nov., sp. nov., a new member of the family Alcaligenaceae isolated from a freshwater pond.</title>
        <authorList>
            <person name="Chen W.M."/>
            <person name="Xie P.B."/>
            <person name="Hsu M.Y."/>
            <person name="Sheu S.Y."/>
        </authorList>
    </citation>
    <scope>NUCLEOTIDE SEQUENCE [LARGE SCALE GENOMIC DNA]</scope>
    <source>
        <strain evidence="7 8">KMB9</strain>
    </source>
</reference>
<proteinExistence type="inferred from homology"/>
<accession>A0A368KZW5</accession>
<evidence type="ECO:0000256" key="6">
    <source>
        <dbReference type="RuleBase" id="RU363076"/>
    </source>
</evidence>
<dbReference type="EMBL" id="QPGB01000005">
    <property type="protein sequence ID" value="RCS56847.1"/>
    <property type="molecule type" value="Genomic_DNA"/>
</dbReference>
<evidence type="ECO:0000256" key="1">
    <source>
        <dbReference type="ARBA" id="ARBA00004370"/>
    </source>
</evidence>
<comment type="caution">
    <text evidence="7">The sequence shown here is derived from an EMBL/GenBank/DDBJ whole genome shotgun (WGS) entry which is preliminary data.</text>
</comment>
<dbReference type="Proteomes" id="UP000252357">
    <property type="component" value="Unassembled WGS sequence"/>
</dbReference>
<name>A0A368KZW5_9BURK</name>
<dbReference type="GO" id="GO:0005886">
    <property type="term" value="C:plasma membrane"/>
    <property type="evidence" value="ECO:0007669"/>
    <property type="project" value="UniProtKB-SubCell"/>
</dbReference>
<dbReference type="PROSITE" id="PS50895">
    <property type="entry name" value="SURF1"/>
    <property type="match status" value="1"/>
</dbReference>
<keyword evidence="4" id="KW-1133">Transmembrane helix</keyword>
<organism evidence="7 8">
    <name type="scientific">Parvibium lacunae</name>
    <dbReference type="NCBI Taxonomy" id="1888893"/>
    <lineage>
        <taxon>Bacteria</taxon>
        <taxon>Pseudomonadati</taxon>
        <taxon>Pseudomonadota</taxon>
        <taxon>Betaproteobacteria</taxon>
        <taxon>Burkholderiales</taxon>
        <taxon>Alcaligenaceae</taxon>
        <taxon>Parvibium</taxon>
    </lineage>
</organism>
<dbReference type="CDD" id="cd06662">
    <property type="entry name" value="SURF1"/>
    <property type="match status" value="1"/>
</dbReference>
<evidence type="ECO:0000256" key="2">
    <source>
        <dbReference type="ARBA" id="ARBA00007165"/>
    </source>
</evidence>
<dbReference type="InterPro" id="IPR045214">
    <property type="entry name" value="Surf1/Surf4"/>
</dbReference>
<dbReference type="InterPro" id="IPR002994">
    <property type="entry name" value="Surf1/Shy1"/>
</dbReference>
<keyword evidence="6" id="KW-1003">Cell membrane</keyword>
<gene>
    <name evidence="7" type="ORF">DU000_10935</name>
</gene>
<sequence length="277" mass="30818">MNNMLSRLSRQRGWILLLGFLLTTVTANLAAWQWRRAQEKAALQAQYLDLQQRPALTAWPPAIASLPEATPMRLTGHWLSDKTIYLDNRPRPAGVLTVADNPPATLNYAAVGYYVLTPLRLAGSKQTVLVLRGWLPRAQDARTTLPAIAPDDTEATVTVVGHITRYSHQLLNLAPGAAVAGEQHGKLWQNLDWAAYQRWSGLQLPPVLLRQIQATQTEGQIWRDNLSRNWSPPNFGIEKHYGYCAQWAALSLASLVFALVLWRRAATEATPSGSETE</sequence>
<keyword evidence="3" id="KW-0812">Transmembrane</keyword>
<dbReference type="PANTHER" id="PTHR23427:SF2">
    <property type="entry name" value="SURFEIT LOCUS PROTEIN 1"/>
    <property type="match status" value="1"/>
</dbReference>
<evidence type="ECO:0000313" key="8">
    <source>
        <dbReference type="Proteomes" id="UP000252357"/>
    </source>
</evidence>
<dbReference type="AlphaFoldDB" id="A0A368KZW5"/>
<evidence type="ECO:0000256" key="3">
    <source>
        <dbReference type="ARBA" id="ARBA00022692"/>
    </source>
</evidence>
<dbReference type="PANTHER" id="PTHR23427">
    <property type="entry name" value="SURFEIT LOCUS PROTEIN"/>
    <property type="match status" value="1"/>
</dbReference>
<comment type="similarity">
    <text evidence="2 6">Belongs to the SURF1 family.</text>
</comment>
<evidence type="ECO:0000256" key="5">
    <source>
        <dbReference type="ARBA" id="ARBA00023136"/>
    </source>
</evidence>
<dbReference type="Pfam" id="PF02104">
    <property type="entry name" value="SURF1"/>
    <property type="match status" value="1"/>
</dbReference>
<evidence type="ECO:0000313" key="7">
    <source>
        <dbReference type="EMBL" id="RCS56847.1"/>
    </source>
</evidence>
<keyword evidence="5" id="KW-0472">Membrane</keyword>
<keyword evidence="8" id="KW-1185">Reference proteome</keyword>